<feature type="domain" description="Solute-binding protein family 3/N-terminal" evidence="3">
    <location>
        <begin position="75"/>
        <end position="303"/>
    </location>
</feature>
<dbReference type="AlphaFoldDB" id="A0A543NFB8"/>
<dbReference type="Gene3D" id="3.40.190.10">
    <property type="entry name" value="Periplasmic binding protein-like II"/>
    <property type="match status" value="2"/>
</dbReference>
<sequence length="322" mass="34051">MPKHMSAPAARVSGLRYAGALASAAALTLTAACGGSGDGGDGDQGGGNDLPEPPEVSADSELADNVPEDMREKGTIKIGVDTTYAPGEFLAEDGETIVGFNIQLFDAVAAKLDLETEWESSTFGTIVEGVDTGKYDAGVSSFTINNQRLEQVNMVSYYNAGTQWFAAKGNPEGITPDDACGANIAVQKDTVQVPDIKNRSEQCEEDGEPAININQYKGQDQATQSITSGKNDAGLADMPVAMYAVEQTDGELETVGEQYEADPYGAVVNKDDDELAQSVADGYQAIMDDGTYEEILSNWGLDEQGMLDQARVNPDVDSESDE</sequence>
<feature type="compositionally biased region" description="Gly residues" evidence="2">
    <location>
        <begin position="34"/>
        <end position="48"/>
    </location>
</feature>
<evidence type="ECO:0000256" key="2">
    <source>
        <dbReference type="SAM" id="MobiDB-lite"/>
    </source>
</evidence>
<feature type="region of interest" description="Disordered" evidence="2">
    <location>
        <begin position="32"/>
        <end position="74"/>
    </location>
</feature>
<dbReference type="InterPro" id="IPR001638">
    <property type="entry name" value="Solute-binding_3/MltF_N"/>
</dbReference>
<protein>
    <submittedName>
        <fullName evidence="4">Amino acid ABC transporter substrate-binding protein (PAAT family)</fullName>
    </submittedName>
</protein>
<dbReference type="PROSITE" id="PS51257">
    <property type="entry name" value="PROKAR_LIPOPROTEIN"/>
    <property type="match status" value="1"/>
</dbReference>
<dbReference type="PANTHER" id="PTHR35936:SF17">
    <property type="entry name" value="ARGININE-BINDING EXTRACELLULAR PROTEIN ARTP"/>
    <property type="match status" value="1"/>
</dbReference>
<keyword evidence="5" id="KW-1185">Reference proteome</keyword>
<gene>
    <name evidence="4" type="ORF">FHX37_0414</name>
</gene>
<dbReference type="Pfam" id="PF00497">
    <property type="entry name" value="SBP_bac_3"/>
    <property type="match status" value="1"/>
</dbReference>
<evidence type="ECO:0000259" key="3">
    <source>
        <dbReference type="SMART" id="SM00062"/>
    </source>
</evidence>
<dbReference type="SMART" id="SM00062">
    <property type="entry name" value="PBPb"/>
    <property type="match status" value="1"/>
</dbReference>
<dbReference type="EMBL" id="VFQC01000001">
    <property type="protein sequence ID" value="TQN30533.1"/>
    <property type="molecule type" value="Genomic_DNA"/>
</dbReference>
<keyword evidence="1" id="KW-0732">Signal</keyword>
<dbReference type="Proteomes" id="UP000317422">
    <property type="component" value="Unassembled WGS sequence"/>
</dbReference>
<reference evidence="4 5" key="1">
    <citation type="submission" date="2019-06" db="EMBL/GenBank/DDBJ databases">
        <title>Sequencing the genomes of 1000 actinobacteria strains.</title>
        <authorList>
            <person name="Klenk H.-P."/>
        </authorList>
    </citation>
    <scope>NUCLEOTIDE SEQUENCE [LARGE SCALE GENOMIC DNA]</scope>
    <source>
        <strain evidence="4 5">DSM 45015</strain>
    </source>
</reference>
<dbReference type="PANTHER" id="PTHR35936">
    <property type="entry name" value="MEMBRANE-BOUND LYTIC MUREIN TRANSGLYCOSYLASE F"/>
    <property type="match status" value="1"/>
</dbReference>
<organism evidence="4 5">
    <name type="scientific">Haloactinospora alba</name>
    <dbReference type="NCBI Taxonomy" id="405555"/>
    <lineage>
        <taxon>Bacteria</taxon>
        <taxon>Bacillati</taxon>
        <taxon>Actinomycetota</taxon>
        <taxon>Actinomycetes</taxon>
        <taxon>Streptosporangiales</taxon>
        <taxon>Nocardiopsidaceae</taxon>
        <taxon>Haloactinospora</taxon>
    </lineage>
</organism>
<evidence type="ECO:0000256" key="1">
    <source>
        <dbReference type="ARBA" id="ARBA00022729"/>
    </source>
</evidence>
<proteinExistence type="predicted"/>
<name>A0A543NFB8_9ACTN</name>
<evidence type="ECO:0000313" key="4">
    <source>
        <dbReference type="EMBL" id="TQN30533.1"/>
    </source>
</evidence>
<comment type="caution">
    <text evidence="4">The sequence shown here is derived from an EMBL/GenBank/DDBJ whole genome shotgun (WGS) entry which is preliminary data.</text>
</comment>
<dbReference type="CDD" id="cd01004">
    <property type="entry name" value="PBP2_MidA_like"/>
    <property type="match status" value="1"/>
</dbReference>
<accession>A0A543NFB8</accession>
<dbReference type="SUPFAM" id="SSF53850">
    <property type="entry name" value="Periplasmic binding protein-like II"/>
    <property type="match status" value="1"/>
</dbReference>
<evidence type="ECO:0000313" key="5">
    <source>
        <dbReference type="Proteomes" id="UP000317422"/>
    </source>
</evidence>